<dbReference type="InterPro" id="IPR016181">
    <property type="entry name" value="Acyl_CoA_acyltransferase"/>
</dbReference>
<dbReference type="Gene3D" id="3.40.630.30">
    <property type="match status" value="1"/>
</dbReference>
<dbReference type="GO" id="GO:0016747">
    <property type="term" value="F:acyltransferase activity, transferring groups other than amino-acyl groups"/>
    <property type="evidence" value="ECO:0007669"/>
    <property type="project" value="InterPro"/>
</dbReference>
<dbReference type="InterPro" id="IPR050832">
    <property type="entry name" value="Bact_Acetyltransf"/>
</dbReference>
<reference evidence="4 5" key="1">
    <citation type="submission" date="2012-06" db="EMBL/GenBank/DDBJ databases">
        <title>The complete genome of Aequorivita sublithincola DSM 14238.</title>
        <authorList>
            <consortium name="US DOE Joint Genome Institute (JGI-PGF)"/>
            <person name="Lucas S."/>
            <person name="Copeland A."/>
            <person name="Lapidus A."/>
            <person name="Goodwin L."/>
            <person name="Pitluck S."/>
            <person name="Peters L."/>
            <person name="Munk A.C.C."/>
            <person name="Kyrpides N."/>
            <person name="Mavromatis K."/>
            <person name="Pagani I."/>
            <person name="Ivanova N."/>
            <person name="Ovchinnikova G."/>
            <person name="Zeytun A."/>
            <person name="Detter J.C."/>
            <person name="Han C."/>
            <person name="Land M."/>
            <person name="Hauser L."/>
            <person name="Markowitz V."/>
            <person name="Cheng J.-F."/>
            <person name="Hugenholtz P."/>
            <person name="Woyke T."/>
            <person name="Wu D."/>
            <person name="Tindall B."/>
            <person name="Faehnrich R."/>
            <person name="Brambilla E."/>
            <person name="Klenk H.-P."/>
            <person name="Eisen J.A."/>
        </authorList>
    </citation>
    <scope>NUCLEOTIDE SEQUENCE [LARGE SCALE GENOMIC DNA]</scope>
    <source>
        <strain evidence="5">DSM 14238 / LMG 21431 / ACAM 643 / 9-3</strain>
    </source>
</reference>
<name>I3Z0A0_AEQSU</name>
<dbReference type="SUPFAM" id="SSF55729">
    <property type="entry name" value="Acyl-CoA N-acyltransferases (Nat)"/>
    <property type="match status" value="1"/>
</dbReference>
<dbReference type="KEGG" id="asl:Aeqsu_3240"/>
<dbReference type="HOGENOM" id="CLU_013985_11_2_10"/>
<dbReference type="RefSeq" id="WP_014783917.1">
    <property type="nucleotide sequence ID" value="NC_018013.1"/>
</dbReference>
<dbReference type="STRING" id="746697.Aeqsu_3240"/>
<dbReference type="AlphaFoldDB" id="I3Z0A0"/>
<dbReference type="EMBL" id="CP003280">
    <property type="protein sequence ID" value="AFL82668.1"/>
    <property type="molecule type" value="Genomic_DNA"/>
</dbReference>
<accession>I3Z0A0</accession>
<evidence type="ECO:0000256" key="2">
    <source>
        <dbReference type="ARBA" id="ARBA00023315"/>
    </source>
</evidence>
<dbReference type="PANTHER" id="PTHR43877">
    <property type="entry name" value="AMINOALKYLPHOSPHONATE N-ACETYLTRANSFERASE-RELATED-RELATED"/>
    <property type="match status" value="1"/>
</dbReference>
<dbReference type="PATRIC" id="fig|746697.3.peg.3292"/>
<keyword evidence="5" id="KW-1185">Reference proteome</keyword>
<keyword evidence="2" id="KW-0012">Acyltransferase</keyword>
<dbReference type="Proteomes" id="UP000006049">
    <property type="component" value="Chromosome"/>
</dbReference>
<feature type="domain" description="N-acetyltransferase" evidence="3">
    <location>
        <begin position="4"/>
        <end position="161"/>
    </location>
</feature>
<evidence type="ECO:0000259" key="3">
    <source>
        <dbReference type="PROSITE" id="PS51186"/>
    </source>
</evidence>
<dbReference type="InterPro" id="IPR000182">
    <property type="entry name" value="GNAT_dom"/>
</dbReference>
<proteinExistence type="predicted"/>
<dbReference type="CDD" id="cd04301">
    <property type="entry name" value="NAT_SF"/>
    <property type="match status" value="1"/>
</dbReference>
<evidence type="ECO:0000256" key="1">
    <source>
        <dbReference type="ARBA" id="ARBA00022679"/>
    </source>
</evidence>
<keyword evidence="1 4" id="KW-0808">Transferase</keyword>
<dbReference type="OrthoDB" id="5419426at2"/>
<dbReference type="Pfam" id="PF00583">
    <property type="entry name" value="Acetyltransf_1"/>
    <property type="match status" value="1"/>
</dbReference>
<sequence>MNTPIIRLIEKRDNPQIAKVIRSVLIDFNVPKVGTAYADAALDCMFETYQKPKSSYFVVEENNKIIGGAGIAQLDNYQGNVCELQKMYFLPEARGRGVGMQMMEFCLAKANEFGFEKIYLETMEYMVHAQTLYKKAGFEYIESAIGDTGHYSCPVHMLKKL</sequence>
<organism evidence="4 5">
    <name type="scientific">Aequorivita sublithincola (strain DSM 14238 / LMG 21431 / ACAM 643 / 9-3)</name>
    <dbReference type="NCBI Taxonomy" id="746697"/>
    <lineage>
        <taxon>Bacteria</taxon>
        <taxon>Pseudomonadati</taxon>
        <taxon>Bacteroidota</taxon>
        <taxon>Flavobacteriia</taxon>
        <taxon>Flavobacteriales</taxon>
        <taxon>Flavobacteriaceae</taxon>
        <taxon>Aequorivita</taxon>
    </lineage>
</organism>
<dbReference type="PROSITE" id="PS51186">
    <property type="entry name" value="GNAT"/>
    <property type="match status" value="1"/>
</dbReference>
<dbReference type="eggNOG" id="COG0456">
    <property type="taxonomic scope" value="Bacteria"/>
</dbReference>
<dbReference type="PANTHER" id="PTHR43877:SF2">
    <property type="entry name" value="AMINOALKYLPHOSPHONATE N-ACETYLTRANSFERASE-RELATED"/>
    <property type="match status" value="1"/>
</dbReference>
<evidence type="ECO:0000313" key="4">
    <source>
        <dbReference type="EMBL" id="AFL82668.1"/>
    </source>
</evidence>
<evidence type="ECO:0000313" key="5">
    <source>
        <dbReference type="Proteomes" id="UP000006049"/>
    </source>
</evidence>
<gene>
    <name evidence="4" type="ordered locus">Aeqsu_3240</name>
</gene>
<protein>
    <submittedName>
        <fullName evidence="4">Acetyltransferase, N-acetylglutamate synthase</fullName>
    </submittedName>
</protein>